<proteinExistence type="predicted"/>
<name>A0A415E134_9FIRM</name>
<keyword evidence="1" id="KW-0472">Membrane</keyword>
<dbReference type="Proteomes" id="UP000284841">
    <property type="component" value="Unassembled WGS sequence"/>
</dbReference>
<dbReference type="RefSeq" id="WP_118335830.1">
    <property type="nucleotide sequence ID" value="NZ_AP025567.1"/>
</dbReference>
<feature type="transmembrane region" description="Helical" evidence="1">
    <location>
        <begin position="185"/>
        <end position="202"/>
    </location>
</feature>
<evidence type="ECO:0000256" key="1">
    <source>
        <dbReference type="SAM" id="Phobius"/>
    </source>
</evidence>
<protein>
    <submittedName>
        <fullName evidence="2">DUF5058 family protein</fullName>
    </submittedName>
</protein>
<keyword evidence="1" id="KW-1133">Transmembrane helix</keyword>
<comment type="caution">
    <text evidence="2">The sequence shown here is derived from an EMBL/GenBank/DDBJ whole genome shotgun (WGS) entry which is preliminary data.</text>
</comment>
<accession>A0A415E134</accession>
<feature type="transmembrane region" description="Helical" evidence="1">
    <location>
        <begin position="6"/>
        <end position="35"/>
    </location>
</feature>
<feature type="transmembrane region" description="Helical" evidence="1">
    <location>
        <begin position="209"/>
        <end position="229"/>
    </location>
</feature>
<gene>
    <name evidence="2" type="ORF">DW099_11520</name>
</gene>
<reference evidence="2 3" key="1">
    <citation type="submission" date="2018-08" db="EMBL/GenBank/DDBJ databases">
        <title>A genome reference for cultivated species of the human gut microbiota.</title>
        <authorList>
            <person name="Zou Y."/>
            <person name="Xue W."/>
            <person name="Luo G."/>
        </authorList>
    </citation>
    <scope>NUCLEOTIDE SEQUENCE [LARGE SCALE GENOMIC DNA]</scope>
    <source>
        <strain evidence="2 3">AM07-24</strain>
    </source>
</reference>
<dbReference type="InterPro" id="IPR032479">
    <property type="entry name" value="DUF5058"/>
</dbReference>
<dbReference type="EMBL" id="QRMS01000003">
    <property type="protein sequence ID" value="RHJ87321.1"/>
    <property type="molecule type" value="Genomic_DNA"/>
</dbReference>
<evidence type="ECO:0000313" key="3">
    <source>
        <dbReference type="Proteomes" id="UP000284841"/>
    </source>
</evidence>
<dbReference type="OrthoDB" id="86868at2"/>
<dbReference type="Pfam" id="PF16481">
    <property type="entry name" value="DUF5058"/>
    <property type="match status" value="1"/>
</dbReference>
<feature type="transmembrane region" description="Helical" evidence="1">
    <location>
        <begin position="115"/>
        <end position="139"/>
    </location>
</feature>
<feature type="transmembrane region" description="Helical" evidence="1">
    <location>
        <begin position="56"/>
        <end position="84"/>
    </location>
</feature>
<sequence>MSFQDIANSGLIWGCVVVGIILVVLITLYYMVVCYRHAIKVGVAKETVNAVVKSSATFSIVPSIAIVAGLATLAVVIGLPYAWFRLSVLGSVTYELMSANLALKALGLDVATADAYAFGLMAWAMCIGITVTLLFNIFFAKKVHLGTLKLGDKDQKWGAVSQTVFMTALLCALIVPMIFGGIVSLLTFASSAVIAILITGIAKAAKADWLNQFTLAFSLIGAMALSVVYDGLF</sequence>
<evidence type="ECO:0000313" key="2">
    <source>
        <dbReference type="EMBL" id="RHJ87321.1"/>
    </source>
</evidence>
<keyword evidence="1" id="KW-0812">Transmembrane</keyword>
<organism evidence="2 3">
    <name type="scientific">Emergencia timonensis</name>
    <dbReference type="NCBI Taxonomy" id="1776384"/>
    <lineage>
        <taxon>Bacteria</taxon>
        <taxon>Bacillati</taxon>
        <taxon>Bacillota</taxon>
        <taxon>Clostridia</taxon>
        <taxon>Peptostreptococcales</taxon>
        <taxon>Anaerovoracaceae</taxon>
        <taxon>Emergencia</taxon>
    </lineage>
</organism>
<keyword evidence="3" id="KW-1185">Reference proteome</keyword>
<dbReference type="AlphaFoldDB" id="A0A415E134"/>
<dbReference type="STRING" id="1776384.GCA_900086585_00794"/>
<feature type="transmembrane region" description="Helical" evidence="1">
    <location>
        <begin position="159"/>
        <end position="179"/>
    </location>
</feature>